<dbReference type="PROSITE" id="PS50883">
    <property type="entry name" value="EAL"/>
    <property type="match status" value="1"/>
</dbReference>
<dbReference type="InterPro" id="IPR000160">
    <property type="entry name" value="GGDEF_dom"/>
</dbReference>
<dbReference type="RefSeq" id="WP_055656421.1">
    <property type="nucleotide sequence ID" value="NZ_CP087156.1"/>
</dbReference>
<dbReference type="EMBL" id="CXST01000001">
    <property type="protein sequence ID" value="CTQ44087.1"/>
    <property type="molecule type" value="Genomic_DNA"/>
</dbReference>
<feature type="transmembrane region" description="Helical" evidence="1">
    <location>
        <begin position="177"/>
        <end position="196"/>
    </location>
</feature>
<dbReference type="AlphaFoldDB" id="A0A0M6Y472"/>
<feature type="domain" description="EAL" evidence="2">
    <location>
        <begin position="425"/>
        <end position="675"/>
    </location>
</feature>
<evidence type="ECO:0000259" key="3">
    <source>
        <dbReference type="PROSITE" id="PS50887"/>
    </source>
</evidence>
<dbReference type="SMART" id="SM00052">
    <property type="entry name" value="EAL"/>
    <property type="match status" value="1"/>
</dbReference>
<dbReference type="InterPro" id="IPR035919">
    <property type="entry name" value="EAL_sf"/>
</dbReference>
<dbReference type="InterPro" id="IPR052155">
    <property type="entry name" value="Biofilm_reg_signaling"/>
</dbReference>
<keyword evidence="1" id="KW-0812">Transmembrane</keyword>
<dbReference type="SUPFAM" id="SSF55073">
    <property type="entry name" value="Nucleotide cyclase"/>
    <property type="match status" value="1"/>
</dbReference>
<evidence type="ECO:0000313" key="5">
    <source>
        <dbReference type="EMBL" id="CTQ44087.1"/>
    </source>
</evidence>
<reference evidence="6" key="1">
    <citation type="submission" date="2015-07" db="EMBL/GenBank/DDBJ databases">
        <authorList>
            <person name="Rodrigo-Torres Lidia"/>
            <person name="Arahal R.David."/>
        </authorList>
    </citation>
    <scope>NUCLEOTIDE SEQUENCE [LARGE SCALE GENOMIC DNA]</scope>
    <source>
        <strain evidence="6">CECT 4801</strain>
    </source>
</reference>
<dbReference type="InterPro" id="IPR043128">
    <property type="entry name" value="Rev_trsase/Diguanyl_cyclase"/>
</dbReference>
<sequence>MERVATVLSFEHDHALLTLAIATCLFGCAFSFLLLAKVDRDASPARVIWLIWSALVGASAIWAAQIIAFSSVKLPAESGYRLQTALLALLVVFAGLLSGYALAVRRNIRLAPELGGILFGLAIAGMGLTLTTAREIAGLPDTGEAFGLWTFLFGTCLGAIAMSFVPQLQSRRAFVSATLFLFLSAVSIHLPVHSPATPLREVSFPREIMLMSERHMMVMSLVIFGLCTFVAATGALLDRYRKNAARRAYKHLSLQDSLTRLPNRHFVQKAAADLLEKAELEGKTCAVVLISLDQFKVINDLHGYEVGDTVLCTLANTLKNNLSDRVFISRFYGDEFLVINPSLDTLDDAVDFARLVRSLARRPVQWNSYRLSIRSSIGLAVFPRDGKDLNKLVQRANLAAKQAKSIGGNLIQPYVTGMEETNRWEAGLAADLRNATLENQLNLVFQKQNLTKTGELIGYEALVRWRHAEKGPIPPEDFIPIAERSGIILDIGNWVLEAACKEAACWENPVTLSVNASPLQFSRCDFAGLVSTVLMKTGLPAERLEVELTESTPIEDHERVHETILSLRKMGVRVAMDDFGKGYSSLNTLQAFPFDKIKVDRAFTQSLETNPHARAILRSAVLLGHSFKIPVIAEGVETERQLQFLQQAGCLQVQGFLFGKHLLPSQIKKFHPSLDRTGS</sequence>
<dbReference type="InterPro" id="IPR005330">
    <property type="entry name" value="MHYT_dom"/>
</dbReference>
<feature type="transmembrane region" description="Helical" evidence="1">
    <location>
        <begin position="80"/>
        <end position="102"/>
    </location>
</feature>
<proteinExistence type="predicted"/>
<keyword evidence="1" id="KW-1133">Transmembrane helix</keyword>
<feature type="transmembrane region" description="Helical" evidence="1">
    <location>
        <begin position="47"/>
        <end position="68"/>
    </location>
</feature>
<feature type="transmembrane region" description="Helical" evidence="1">
    <location>
        <begin position="145"/>
        <end position="165"/>
    </location>
</feature>
<dbReference type="PROSITE" id="PS50924">
    <property type="entry name" value="MHYT"/>
    <property type="match status" value="1"/>
</dbReference>
<gene>
    <name evidence="5" type="primary">cph2_9</name>
    <name evidence="5" type="ORF">LAL4801_02529</name>
</gene>
<dbReference type="CDD" id="cd01948">
    <property type="entry name" value="EAL"/>
    <property type="match status" value="1"/>
</dbReference>
<evidence type="ECO:0000259" key="2">
    <source>
        <dbReference type="PROSITE" id="PS50883"/>
    </source>
</evidence>
<dbReference type="InterPro" id="IPR001633">
    <property type="entry name" value="EAL_dom"/>
</dbReference>
<dbReference type="STRING" id="187304.B0E33_16845"/>
<dbReference type="Pfam" id="PF00563">
    <property type="entry name" value="EAL"/>
    <property type="match status" value="1"/>
</dbReference>
<dbReference type="CDD" id="cd01949">
    <property type="entry name" value="GGDEF"/>
    <property type="match status" value="1"/>
</dbReference>
<dbReference type="Gene3D" id="3.20.20.450">
    <property type="entry name" value="EAL domain"/>
    <property type="match status" value="1"/>
</dbReference>
<dbReference type="InterPro" id="IPR029787">
    <property type="entry name" value="Nucleotide_cyclase"/>
</dbReference>
<dbReference type="Pfam" id="PF00990">
    <property type="entry name" value="GGDEF"/>
    <property type="match status" value="1"/>
</dbReference>
<name>A0A0M6Y472_9HYPH</name>
<evidence type="ECO:0000259" key="4">
    <source>
        <dbReference type="PROSITE" id="PS50924"/>
    </source>
</evidence>
<feature type="transmembrane region" description="Helical" evidence="1">
    <location>
        <begin position="114"/>
        <end position="133"/>
    </location>
</feature>
<feature type="transmembrane region" description="Helical" evidence="1">
    <location>
        <begin position="216"/>
        <end position="237"/>
    </location>
</feature>
<evidence type="ECO:0000256" key="1">
    <source>
        <dbReference type="PROSITE-ProRule" id="PRU00244"/>
    </source>
</evidence>
<dbReference type="SUPFAM" id="SSF141868">
    <property type="entry name" value="EAL domain-like"/>
    <property type="match status" value="1"/>
</dbReference>
<protein>
    <submittedName>
        <fullName evidence="5">Bacteriophytochrome cph2</fullName>
    </submittedName>
</protein>
<dbReference type="OrthoDB" id="9814202at2"/>
<dbReference type="SMART" id="SM00267">
    <property type="entry name" value="GGDEF"/>
    <property type="match status" value="1"/>
</dbReference>
<feature type="domain" description="MHYT" evidence="4">
    <location>
        <begin position="12"/>
        <end position="199"/>
    </location>
</feature>
<feature type="domain" description="GGDEF" evidence="3">
    <location>
        <begin position="283"/>
        <end position="416"/>
    </location>
</feature>
<feature type="transmembrane region" description="Helical" evidence="1">
    <location>
        <begin position="15"/>
        <end position="35"/>
    </location>
</feature>
<dbReference type="Proteomes" id="UP000048926">
    <property type="component" value="Unassembled WGS sequence"/>
</dbReference>
<dbReference type="PROSITE" id="PS50887">
    <property type="entry name" value="GGDEF"/>
    <property type="match status" value="1"/>
</dbReference>
<organism evidence="5 6">
    <name type="scientific">Roseibium aggregatum</name>
    <dbReference type="NCBI Taxonomy" id="187304"/>
    <lineage>
        <taxon>Bacteria</taxon>
        <taxon>Pseudomonadati</taxon>
        <taxon>Pseudomonadota</taxon>
        <taxon>Alphaproteobacteria</taxon>
        <taxon>Hyphomicrobiales</taxon>
        <taxon>Stappiaceae</taxon>
        <taxon>Roseibium</taxon>
    </lineage>
</organism>
<keyword evidence="6" id="KW-1185">Reference proteome</keyword>
<accession>A0A0M6Y472</accession>
<dbReference type="GO" id="GO:0016020">
    <property type="term" value="C:membrane"/>
    <property type="evidence" value="ECO:0007669"/>
    <property type="project" value="UniProtKB-UniRule"/>
</dbReference>
<keyword evidence="1" id="KW-0472">Membrane</keyword>
<dbReference type="PANTHER" id="PTHR44757">
    <property type="entry name" value="DIGUANYLATE CYCLASE DGCP"/>
    <property type="match status" value="1"/>
</dbReference>
<dbReference type="PANTHER" id="PTHR44757:SF2">
    <property type="entry name" value="BIOFILM ARCHITECTURE MAINTENANCE PROTEIN MBAA"/>
    <property type="match status" value="1"/>
</dbReference>
<dbReference type="NCBIfam" id="TIGR00254">
    <property type="entry name" value="GGDEF"/>
    <property type="match status" value="1"/>
</dbReference>
<evidence type="ECO:0000313" key="6">
    <source>
        <dbReference type="Proteomes" id="UP000048926"/>
    </source>
</evidence>
<dbReference type="Gene3D" id="3.30.70.270">
    <property type="match status" value="1"/>
</dbReference>